<feature type="chain" id="PRO_5007864885" description="Lipoprotein" evidence="1">
    <location>
        <begin position="22"/>
        <end position="158"/>
    </location>
</feature>
<dbReference type="Proteomes" id="UP000076630">
    <property type="component" value="Unassembled WGS sequence"/>
</dbReference>
<gene>
    <name evidence="2" type="ORF">AV926_17625</name>
</gene>
<protein>
    <recommendedName>
        <fullName evidence="4">Lipoprotein</fullName>
    </recommendedName>
</protein>
<dbReference type="PROSITE" id="PS51257">
    <property type="entry name" value="PROKAR_LIPOPROTEIN"/>
    <property type="match status" value="1"/>
</dbReference>
<accession>A0A165QEP2</accession>
<evidence type="ECO:0000256" key="1">
    <source>
        <dbReference type="SAM" id="SignalP"/>
    </source>
</evidence>
<dbReference type="RefSeq" id="WP_038988337.1">
    <property type="nucleotide sequence ID" value="NZ_JACAJN010000046.1"/>
</dbReference>
<proteinExistence type="predicted"/>
<sequence>MKKIYLTVVLFSLLLGSCAKKMYSPYSDSQVINHATQGSVTLKGYGDEVDGKKQKSKEDAVRMAHKKAIQQLLYFGFVGTDFKNPIIREGISVENKHKAFFDKFWNGGYERFVTNSKDEFYDCVEKSNCVSAVSVFTLNYNMLRQELEKNNIINKIGF</sequence>
<reference evidence="2 3" key="1">
    <citation type="submission" date="2016-01" db="EMBL/GenBank/DDBJ databases">
        <title>Whole genome sequencing of Myroides marinus L41.</title>
        <authorList>
            <person name="Hong K.W."/>
        </authorList>
    </citation>
    <scope>NUCLEOTIDE SEQUENCE [LARGE SCALE GENOMIC DNA]</scope>
    <source>
        <strain evidence="2 3">L41</strain>
    </source>
</reference>
<feature type="signal peptide" evidence="1">
    <location>
        <begin position="1"/>
        <end position="21"/>
    </location>
</feature>
<dbReference type="EMBL" id="LQNU01000091">
    <property type="protein sequence ID" value="KZE74694.1"/>
    <property type="molecule type" value="Genomic_DNA"/>
</dbReference>
<keyword evidence="1" id="KW-0732">Signal</keyword>
<organism evidence="2 3">
    <name type="scientific">Myroides marinus</name>
    <dbReference type="NCBI Taxonomy" id="703342"/>
    <lineage>
        <taxon>Bacteria</taxon>
        <taxon>Pseudomonadati</taxon>
        <taxon>Bacteroidota</taxon>
        <taxon>Flavobacteriia</taxon>
        <taxon>Flavobacteriales</taxon>
        <taxon>Flavobacteriaceae</taxon>
        <taxon>Myroides</taxon>
    </lineage>
</organism>
<keyword evidence="3" id="KW-1185">Reference proteome</keyword>
<dbReference type="OrthoDB" id="1437752at2"/>
<evidence type="ECO:0000313" key="2">
    <source>
        <dbReference type="EMBL" id="KZE74694.1"/>
    </source>
</evidence>
<evidence type="ECO:0008006" key="4">
    <source>
        <dbReference type="Google" id="ProtNLM"/>
    </source>
</evidence>
<evidence type="ECO:0000313" key="3">
    <source>
        <dbReference type="Proteomes" id="UP000076630"/>
    </source>
</evidence>
<comment type="caution">
    <text evidence="2">The sequence shown here is derived from an EMBL/GenBank/DDBJ whole genome shotgun (WGS) entry which is preliminary data.</text>
</comment>
<name>A0A165QEP2_9FLAO</name>
<dbReference type="AlphaFoldDB" id="A0A165QEP2"/>